<evidence type="ECO:0000256" key="8">
    <source>
        <dbReference type="ARBA" id="ARBA00022842"/>
    </source>
</evidence>
<keyword evidence="4" id="KW-0479">Metal-binding</keyword>
<dbReference type="Gene3D" id="3.30.420.10">
    <property type="entry name" value="Ribonuclease H-like superfamily/Ribonuclease H"/>
    <property type="match status" value="1"/>
</dbReference>
<evidence type="ECO:0000256" key="7">
    <source>
        <dbReference type="ARBA" id="ARBA00022801"/>
    </source>
</evidence>
<dbReference type="Proteomes" id="UP001369082">
    <property type="component" value="Unassembled WGS sequence"/>
</dbReference>
<sequence>ICAATKDQVQSMVMQMLMMSGKPQADAADGLAVAICHAHTAQSVVSMAGQVKKPVRGRFR</sequence>
<evidence type="ECO:0000256" key="9">
    <source>
        <dbReference type="ARBA" id="ARBA00023125"/>
    </source>
</evidence>
<keyword evidence="13" id="KW-1185">Reference proteome</keyword>
<keyword evidence="8" id="KW-0460">Magnesium</keyword>
<proteinExistence type="inferred from homology"/>
<dbReference type="InterPro" id="IPR036397">
    <property type="entry name" value="RNaseH_sf"/>
</dbReference>
<evidence type="ECO:0000256" key="1">
    <source>
        <dbReference type="ARBA" id="ARBA00009518"/>
    </source>
</evidence>
<dbReference type="EMBL" id="JBAKAZ010000512">
    <property type="protein sequence ID" value="MEL0631124.1"/>
    <property type="molecule type" value="Genomic_DNA"/>
</dbReference>
<gene>
    <name evidence="12" type="ORF">V6256_16335</name>
</gene>
<dbReference type="InterPro" id="IPR012337">
    <property type="entry name" value="RNaseH-like_sf"/>
</dbReference>
<reference evidence="12 13" key="1">
    <citation type="submission" date="2024-02" db="EMBL/GenBank/DDBJ databases">
        <title>Bacteria isolated from the canopy kelp, Nereocystis luetkeana.</title>
        <authorList>
            <person name="Pfister C.A."/>
            <person name="Younker I.T."/>
            <person name="Light S.H."/>
        </authorList>
    </citation>
    <scope>NUCLEOTIDE SEQUENCE [LARGE SCALE GENOMIC DNA]</scope>
    <source>
        <strain evidence="12 13">TI.1.05</strain>
    </source>
</reference>
<keyword evidence="6" id="KW-0227">DNA damage</keyword>
<name>A0ABU9GV97_9GAMM</name>
<dbReference type="InterPro" id="IPR002176">
    <property type="entry name" value="X-over_junc_endoDNase_RuvC"/>
</dbReference>
<feature type="non-terminal residue" evidence="12">
    <location>
        <position position="1"/>
    </location>
</feature>
<comment type="caution">
    <text evidence="12">The sequence shown here is derived from an EMBL/GenBank/DDBJ whole genome shotgun (WGS) entry which is preliminary data.</text>
</comment>
<comment type="similarity">
    <text evidence="1">Belongs to the RuvC family.</text>
</comment>
<keyword evidence="9" id="KW-0238">DNA-binding</keyword>
<dbReference type="SUPFAM" id="SSF53098">
    <property type="entry name" value="Ribonuclease H-like"/>
    <property type="match status" value="1"/>
</dbReference>
<evidence type="ECO:0000256" key="4">
    <source>
        <dbReference type="ARBA" id="ARBA00022723"/>
    </source>
</evidence>
<evidence type="ECO:0000313" key="13">
    <source>
        <dbReference type="Proteomes" id="UP001369082"/>
    </source>
</evidence>
<keyword evidence="5" id="KW-0255">Endonuclease</keyword>
<organism evidence="12 13">
    <name type="scientific">Psychromonas aquatilis</name>
    <dbReference type="NCBI Taxonomy" id="2005072"/>
    <lineage>
        <taxon>Bacteria</taxon>
        <taxon>Pseudomonadati</taxon>
        <taxon>Pseudomonadota</taxon>
        <taxon>Gammaproteobacteria</taxon>
        <taxon>Alteromonadales</taxon>
        <taxon>Psychromonadaceae</taxon>
        <taxon>Psychromonas</taxon>
    </lineage>
</organism>
<keyword evidence="7" id="KW-0378">Hydrolase</keyword>
<evidence type="ECO:0000256" key="10">
    <source>
        <dbReference type="ARBA" id="ARBA00023172"/>
    </source>
</evidence>
<evidence type="ECO:0000256" key="2">
    <source>
        <dbReference type="ARBA" id="ARBA00022490"/>
    </source>
</evidence>
<keyword evidence="10" id="KW-0233">DNA recombination</keyword>
<keyword evidence="2" id="KW-0963">Cytoplasm</keyword>
<dbReference type="PANTHER" id="PTHR30194">
    <property type="entry name" value="CROSSOVER JUNCTION ENDODEOXYRIBONUCLEASE RUVC"/>
    <property type="match status" value="1"/>
</dbReference>
<keyword evidence="11" id="KW-0234">DNA repair</keyword>
<evidence type="ECO:0000256" key="11">
    <source>
        <dbReference type="ARBA" id="ARBA00023204"/>
    </source>
</evidence>
<evidence type="ECO:0000256" key="6">
    <source>
        <dbReference type="ARBA" id="ARBA00022763"/>
    </source>
</evidence>
<dbReference type="PANTHER" id="PTHR30194:SF3">
    <property type="entry name" value="CROSSOVER JUNCTION ENDODEOXYRIBONUCLEASE RUVC"/>
    <property type="match status" value="1"/>
</dbReference>
<evidence type="ECO:0000313" key="12">
    <source>
        <dbReference type="EMBL" id="MEL0631124.1"/>
    </source>
</evidence>
<protein>
    <submittedName>
        <fullName evidence="12">Crossover junction endodeoxyribonuclease RuvC</fullName>
    </submittedName>
</protein>
<dbReference type="Pfam" id="PF02075">
    <property type="entry name" value="RuvC"/>
    <property type="match status" value="1"/>
</dbReference>
<keyword evidence="3" id="KW-0540">Nuclease</keyword>
<evidence type="ECO:0000256" key="3">
    <source>
        <dbReference type="ARBA" id="ARBA00022722"/>
    </source>
</evidence>
<accession>A0ABU9GV97</accession>
<evidence type="ECO:0000256" key="5">
    <source>
        <dbReference type="ARBA" id="ARBA00022759"/>
    </source>
</evidence>
<dbReference type="RefSeq" id="WP_341599222.1">
    <property type="nucleotide sequence ID" value="NZ_JBAKAZ010000512.1"/>
</dbReference>